<dbReference type="EMBL" id="ASHM01008350">
    <property type="protein sequence ID" value="PNY16227.1"/>
    <property type="molecule type" value="Genomic_DNA"/>
</dbReference>
<dbReference type="Proteomes" id="UP000236291">
    <property type="component" value="Unassembled WGS sequence"/>
</dbReference>
<feature type="compositionally biased region" description="Basic and acidic residues" evidence="1">
    <location>
        <begin position="464"/>
        <end position="486"/>
    </location>
</feature>
<dbReference type="AlphaFoldDB" id="A0A2K3PLR7"/>
<dbReference type="PANTHER" id="PTHR34567">
    <property type="entry name" value="FK506-BINDING-LIKE PROTEIN"/>
    <property type="match status" value="1"/>
</dbReference>
<evidence type="ECO:0000313" key="2">
    <source>
        <dbReference type="EMBL" id="PNY16227.1"/>
    </source>
</evidence>
<evidence type="ECO:0000256" key="1">
    <source>
        <dbReference type="SAM" id="MobiDB-lite"/>
    </source>
</evidence>
<dbReference type="STRING" id="57577.A0A2K3PLR7"/>
<proteinExistence type="predicted"/>
<feature type="compositionally biased region" description="Polar residues" evidence="1">
    <location>
        <begin position="308"/>
        <end position="317"/>
    </location>
</feature>
<reference evidence="2 3" key="2">
    <citation type="journal article" date="2017" name="Front. Plant Sci.">
        <title>Gene Classification and Mining of Molecular Markers Useful in Red Clover (Trifolium pratense) Breeding.</title>
        <authorList>
            <person name="Istvanek J."/>
            <person name="Dluhosova J."/>
            <person name="Dluhos P."/>
            <person name="Patkova L."/>
            <person name="Nedelnik J."/>
            <person name="Repkova J."/>
        </authorList>
    </citation>
    <scope>NUCLEOTIDE SEQUENCE [LARGE SCALE GENOMIC DNA]</scope>
    <source>
        <strain evidence="3">cv. Tatra</strain>
        <tissue evidence="2">Young leaves</tissue>
    </source>
</reference>
<name>A0A2K3PLR7_TRIPR</name>
<reference evidence="2 3" key="1">
    <citation type="journal article" date="2014" name="Am. J. Bot.">
        <title>Genome assembly and annotation for red clover (Trifolium pratense; Fabaceae).</title>
        <authorList>
            <person name="Istvanek J."/>
            <person name="Jaros M."/>
            <person name="Krenek A."/>
            <person name="Repkova J."/>
        </authorList>
    </citation>
    <scope>NUCLEOTIDE SEQUENCE [LARGE SCALE GENOMIC DNA]</scope>
    <source>
        <strain evidence="3">cv. Tatra</strain>
        <tissue evidence="2">Young leaves</tissue>
    </source>
</reference>
<feature type="region of interest" description="Disordered" evidence="1">
    <location>
        <begin position="295"/>
        <end position="343"/>
    </location>
</feature>
<accession>A0A2K3PLR7</accession>
<sequence length="486" mass="55656">MGKWNYRPSRRFFPRRRSPNPPSIFYDIKAPLPAIALRGDVLKWQFSLKEGNQNANWCIFHKVVLKHYLEVWTQDVKTETELEPSAVEGRSIFVPAVVAPVNPPPQPEVLDLSALPAGAVRGTVAKEASIVNIKTVVSLPPVALHGRRVKRVEFQHDGIPLWEKKYCTLSGRVPWQKIVDSKKLIYCHHNVLDWKDSGAEEAFQNAKKRYWAEINSLPCDISLPDPDAYIEQIDWNPCIDPELIKELDNAFFTIPDEQEQENAIKYKRTKISVDGENPWECAALSLGRASENKVQGQNQGDYHDNSENVDTTDNPWESSVFRGSRGLTDNAWEGGNDKSRGWNEGSNHNNQCRDWNSGCLETDKGWGKIRDNSWCQKQSNNLSNIGGKSWEYKSSQQNAISMNTGWRNGDTNVSRWKQQEKAYVSSDSQFRRNNRGGWSGGNQSYQMREGSNRHNLGYNGSQLQRDDSQTGHYWRREQSRKRDFRA</sequence>
<protein>
    <submittedName>
        <fullName evidence="2">Uncharacterized protein</fullName>
    </submittedName>
</protein>
<organism evidence="2 3">
    <name type="scientific">Trifolium pratense</name>
    <name type="common">Red clover</name>
    <dbReference type="NCBI Taxonomy" id="57577"/>
    <lineage>
        <taxon>Eukaryota</taxon>
        <taxon>Viridiplantae</taxon>
        <taxon>Streptophyta</taxon>
        <taxon>Embryophyta</taxon>
        <taxon>Tracheophyta</taxon>
        <taxon>Spermatophyta</taxon>
        <taxon>Magnoliopsida</taxon>
        <taxon>eudicotyledons</taxon>
        <taxon>Gunneridae</taxon>
        <taxon>Pentapetalae</taxon>
        <taxon>rosids</taxon>
        <taxon>fabids</taxon>
        <taxon>Fabales</taxon>
        <taxon>Fabaceae</taxon>
        <taxon>Papilionoideae</taxon>
        <taxon>50 kb inversion clade</taxon>
        <taxon>NPAAA clade</taxon>
        <taxon>Hologalegina</taxon>
        <taxon>IRL clade</taxon>
        <taxon>Trifolieae</taxon>
        <taxon>Trifolium</taxon>
    </lineage>
</organism>
<evidence type="ECO:0000313" key="3">
    <source>
        <dbReference type="Proteomes" id="UP000236291"/>
    </source>
</evidence>
<gene>
    <name evidence="2" type="ORF">L195_g012942</name>
</gene>
<comment type="caution">
    <text evidence="2">The sequence shown here is derived from an EMBL/GenBank/DDBJ whole genome shotgun (WGS) entry which is preliminary data.</text>
</comment>
<dbReference type="PANTHER" id="PTHR34567:SF9">
    <property type="entry name" value="CONTAINING PROTEIN, PUTATIVE-RELATED"/>
    <property type="match status" value="1"/>
</dbReference>
<feature type="region of interest" description="Disordered" evidence="1">
    <location>
        <begin position="424"/>
        <end position="486"/>
    </location>
</feature>